<evidence type="ECO:0000313" key="3">
    <source>
        <dbReference type="EMBL" id="BBY28146.1"/>
    </source>
</evidence>
<dbReference type="KEGG" id="msei:MSEDJ_22420"/>
<dbReference type="InterPro" id="IPR005135">
    <property type="entry name" value="Endo/exonuclease/phosphatase"/>
</dbReference>
<dbReference type="EMBL" id="AP022588">
    <property type="protein sequence ID" value="BBY28146.1"/>
    <property type="molecule type" value="Genomic_DNA"/>
</dbReference>
<evidence type="ECO:0000259" key="2">
    <source>
        <dbReference type="Pfam" id="PF03372"/>
    </source>
</evidence>
<sequence length="410" mass="44773">MDITVATWNTEWRTPASGAGPRIAATLAAPGFDFIVVTEGVRELLPEQGYTVDAGADWGYPLKPSRRKVIVWSRYPLTEDFVGVEGATLGRLAVATAIGEDGPIRIIGVCIPWRDAHVHTGRGNAHSWSEHLDYLDHLERILPALGNDIPTVIAGDFNQRIPRKGQPQTVADRLREVLADWTIHTCGELPNGPHIDHIATNQHIGLQAVSDWSASDHLGRLSDHAGVACRLVSVGCPRQPTGPVPLLGNPLPQSEPLGNSQQKLSGTPALDHDGHEIETAGALIPELRAEIESILRASGDGLSHGATFRLHEQGLRVDEIADRRGVSLGATRNFLRSLDALLSGTLPTSTSAALTNSYVYRELLNHARSDELDRYVDAQLRRLKSINPEVSFAPLRTRTHQYRVGERKHQ</sequence>
<keyword evidence="4" id="KW-1185">Reference proteome</keyword>
<reference evidence="3 4" key="1">
    <citation type="journal article" date="2019" name="Emerg. Microbes Infect.">
        <title>Comprehensive subspecies identification of 175 nontuberculous mycobacteria species based on 7547 genomic profiles.</title>
        <authorList>
            <person name="Matsumoto Y."/>
            <person name="Kinjo T."/>
            <person name="Motooka D."/>
            <person name="Nabeya D."/>
            <person name="Jung N."/>
            <person name="Uechi K."/>
            <person name="Horii T."/>
            <person name="Iida T."/>
            <person name="Fujita J."/>
            <person name="Nakamura S."/>
        </authorList>
    </citation>
    <scope>NUCLEOTIDE SEQUENCE [LARGE SCALE GENOMIC DNA]</scope>
    <source>
        <strain evidence="3 4">JCM 17899</strain>
    </source>
</reference>
<dbReference type="Pfam" id="PF03372">
    <property type="entry name" value="Exo_endo_phos"/>
    <property type="match status" value="1"/>
</dbReference>
<feature type="compositionally biased region" description="Polar residues" evidence="1">
    <location>
        <begin position="256"/>
        <end position="265"/>
    </location>
</feature>
<dbReference type="SUPFAM" id="SSF56219">
    <property type="entry name" value="DNase I-like"/>
    <property type="match status" value="1"/>
</dbReference>
<dbReference type="GO" id="GO:0003824">
    <property type="term" value="F:catalytic activity"/>
    <property type="evidence" value="ECO:0007669"/>
    <property type="project" value="InterPro"/>
</dbReference>
<dbReference type="RefSeq" id="WP_163796921.1">
    <property type="nucleotide sequence ID" value="NZ_AP022588.1"/>
</dbReference>
<evidence type="ECO:0000256" key="1">
    <source>
        <dbReference type="SAM" id="MobiDB-lite"/>
    </source>
</evidence>
<dbReference type="Gene3D" id="3.60.10.10">
    <property type="entry name" value="Endonuclease/exonuclease/phosphatase"/>
    <property type="match status" value="1"/>
</dbReference>
<feature type="domain" description="Endonuclease/exonuclease/phosphatase" evidence="2">
    <location>
        <begin position="6"/>
        <end position="224"/>
    </location>
</feature>
<gene>
    <name evidence="3" type="ORF">MSEDJ_22420</name>
</gene>
<name>A0A7I7QQM6_9MYCO</name>
<evidence type="ECO:0000313" key="4">
    <source>
        <dbReference type="Proteomes" id="UP000467193"/>
    </source>
</evidence>
<dbReference type="InterPro" id="IPR036691">
    <property type="entry name" value="Endo/exonu/phosph_ase_sf"/>
</dbReference>
<feature type="region of interest" description="Disordered" evidence="1">
    <location>
        <begin position="243"/>
        <end position="272"/>
    </location>
</feature>
<protein>
    <recommendedName>
        <fullName evidence="2">Endonuclease/exonuclease/phosphatase domain-containing protein</fullName>
    </recommendedName>
</protein>
<organism evidence="3 4">
    <name type="scientific">Mycolicibacterium sediminis</name>
    <dbReference type="NCBI Taxonomy" id="1286180"/>
    <lineage>
        <taxon>Bacteria</taxon>
        <taxon>Bacillati</taxon>
        <taxon>Actinomycetota</taxon>
        <taxon>Actinomycetes</taxon>
        <taxon>Mycobacteriales</taxon>
        <taxon>Mycobacteriaceae</taxon>
        <taxon>Mycolicibacterium</taxon>
    </lineage>
</organism>
<dbReference type="Proteomes" id="UP000467193">
    <property type="component" value="Chromosome"/>
</dbReference>
<accession>A0A7I7QQM6</accession>
<dbReference type="AlphaFoldDB" id="A0A7I7QQM6"/>
<proteinExistence type="predicted"/>